<evidence type="ECO:0000313" key="7">
    <source>
        <dbReference type="EMBL" id="GEJ58605.1"/>
    </source>
</evidence>
<proteinExistence type="predicted"/>
<comment type="subcellular location">
    <subcellularLocation>
        <location evidence="1">Membrane</location>
        <topology evidence="1">Single-pass membrane protein</topology>
    </subcellularLocation>
</comment>
<comment type="caution">
    <text evidence="7">The sequence shown here is derived from an EMBL/GenBank/DDBJ whole genome shotgun (WGS) entry which is preliminary data.</text>
</comment>
<keyword evidence="4 5" id="KW-0472">Membrane</keyword>
<evidence type="ECO:0000256" key="5">
    <source>
        <dbReference type="SAM" id="Phobius"/>
    </source>
</evidence>
<dbReference type="GO" id="GO:0005886">
    <property type="term" value="C:plasma membrane"/>
    <property type="evidence" value="ECO:0007669"/>
    <property type="project" value="InterPro"/>
</dbReference>
<dbReference type="Proteomes" id="UP000503640">
    <property type="component" value="Unassembled WGS sequence"/>
</dbReference>
<dbReference type="EMBL" id="BJTG01000008">
    <property type="protein sequence ID" value="GEJ58605.1"/>
    <property type="molecule type" value="Genomic_DNA"/>
</dbReference>
<organism evidence="7 8">
    <name type="scientific">Anaeromyxobacter diazotrophicus</name>
    <dbReference type="NCBI Taxonomy" id="2590199"/>
    <lineage>
        <taxon>Bacteria</taxon>
        <taxon>Pseudomonadati</taxon>
        <taxon>Myxococcota</taxon>
        <taxon>Myxococcia</taxon>
        <taxon>Myxococcales</taxon>
        <taxon>Cystobacterineae</taxon>
        <taxon>Anaeromyxobacteraceae</taxon>
        <taxon>Anaeromyxobacter</taxon>
    </lineage>
</organism>
<accession>A0A7I9VQC8</accession>
<dbReference type="GO" id="GO:0009306">
    <property type="term" value="P:protein secretion"/>
    <property type="evidence" value="ECO:0007669"/>
    <property type="project" value="InterPro"/>
</dbReference>
<gene>
    <name evidence="7" type="ORF">AMYX_33460</name>
</gene>
<name>A0A7I9VQC8_9BACT</name>
<evidence type="ECO:0000313" key="8">
    <source>
        <dbReference type="Proteomes" id="UP000503640"/>
    </source>
</evidence>
<dbReference type="InterPro" id="IPR007452">
    <property type="entry name" value="TamB_C"/>
</dbReference>
<keyword evidence="8" id="KW-1185">Reference proteome</keyword>
<reference evidence="8" key="1">
    <citation type="journal article" date="2020" name="Appl. Environ. Microbiol.">
        <title>Diazotrophic Anaeromyxobacter Isolates from Soils.</title>
        <authorList>
            <person name="Masuda Y."/>
            <person name="Yamanaka H."/>
            <person name="Xu Z.X."/>
            <person name="Shiratori Y."/>
            <person name="Aono T."/>
            <person name="Amachi S."/>
            <person name="Senoo K."/>
            <person name="Itoh H."/>
        </authorList>
    </citation>
    <scope>NUCLEOTIDE SEQUENCE [LARGE SCALE GENOMIC DNA]</scope>
    <source>
        <strain evidence="8">R267</strain>
    </source>
</reference>
<evidence type="ECO:0000256" key="3">
    <source>
        <dbReference type="ARBA" id="ARBA00022989"/>
    </source>
</evidence>
<dbReference type="PANTHER" id="PTHR36985">
    <property type="entry name" value="TRANSLOCATION AND ASSEMBLY MODULE SUBUNIT TAMB"/>
    <property type="match status" value="1"/>
</dbReference>
<dbReference type="GO" id="GO:0097347">
    <property type="term" value="C:TAM protein secretion complex"/>
    <property type="evidence" value="ECO:0007669"/>
    <property type="project" value="TreeGrafter"/>
</dbReference>
<sequence>MGVGAATRRALAGFGYVVLGLLAAAGVVLSCAFLAISTDLGRGLIVPPALRAADDAIAGSIQLQGFRLLGQGGLELLGAKVIDPDGDVVLALRRARVYPDLGRIRSKVIGLRIELDGPEVVLKREEDGGLSLARAFAPTHPSPKTQTSSTTWTFRLVRLTLRGGSVRYVPGDGGPGYAASGLDADARALYAPDRAGGELSLRGELTEPERAPLALELAGGLRGKVVRLRQLRLAVGDTALEAVAQLDQATWRGRAAVLSLAVDAAEVRRLAPRAPLAGDLTGTLYAESDGSEATAALDLRPRGGGAARAAAAVQLPPAALAGGAEVHLDDLDLSRVLRGAPATSLRLQARGRARGRDLASLQAALALSLAPSRVRAGRLGPVELRASAAGGAYDLSRLDATLPGAALTGSGRWRPKGALAGHLALDARDLALLRRNLQDLLGRPLPPLSGAVAVDADLSGTEAAPSVQLRARAPSIGAGGVSAAGVALTASTSGALSSPRVQLDGRADRLVAGRLDARALAVRGQVERLAGELAVTASVPLVGPDPLALRATGALSPDRRVLTLSALSLAWPGDRFELAAPARVTLAGPSVDRLALAAGSQRIELAGGLSGPPARRALDARLHLAALDLAHLPRALLPPRLALAGRLDADAEAKGSPAEPAVTAQVRLADGALLGMEGLTARADLGYDGARRRARLDLAAQRAAGGALEVRGELPVALARAGSREPLDLHLAVRDFPLGEALRLARVEPPEPVAGALGLEARLGGTAGAPTAEATAALERASYGALDGVAVRLALRGAGRETHLTATADARATRAAEVEASLPLDWARLLRAPGEVARGLAAAPLTAQAAVPGYDLSLLAGRLGVPKELRGRLAARLTVKGTARAPRGDGTVDLTGGTVAGYPDVEAHLAAVAAADATRLEGRGALEREEVLRFTASLALPVERLGDAAAREAAAVRARLDLPRSDLRRAGAPVPLTGHLEGWAELAGSLAAPRLAADVKGHGIAIDERPLGDVALTAQGGGGALHAGVALAVASGGTLTGALDAQADLGLPALRRGELARAPARATLRARALDLGFLPAVAPRLVRAAAGKLEADVTAEGPLARMVPRGTASLKDGSAAVVEFGDWTGIALDASLSDDVFRLDRLTAHRGHGRVELKAEAVGLARKGAPADLTGSLEASELTISRAGQDFATLTASATLTGKLAAGDLDAELRIPRALVKLPEKLPTRKIQPLDQRPDIAVGPFHAKAPRGGVVAAAGPPFHAKVHLLVPNRFQIKGDSPRVDVELRADVVAEEDEGDLYLTGTVETLRGQVEPVGGRSFDLKRARVQFTGEDYKAGVLDVQAVYVNPNATATVTITGTVEKPEVKLTSDPPMDEGQIALLIATGRTEFKAGAGGVQNPVQEAGNAALGALSQQVFKDLIADKLPVDTVSLDSSQLRAGKYLTDKIYVGYTRRFNARTEENENTNEVRAEYQISRRWTFDVRYGDAGTGGGSLIWSKDY</sequence>
<feature type="domain" description="Translocation and assembly module TamB C-terminal" evidence="6">
    <location>
        <begin position="1146"/>
        <end position="1500"/>
    </location>
</feature>
<feature type="transmembrane region" description="Helical" evidence="5">
    <location>
        <begin position="12"/>
        <end position="36"/>
    </location>
</feature>
<evidence type="ECO:0000256" key="2">
    <source>
        <dbReference type="ARBA" id="ARBA00022692"/>
    </source>
</evidence>
<evidence type="ECO:0000256" key="1">
    <source>
        <dbReference type="ARBA" id="ARBA00004167"/>
    </source>
</evidence>
<keyword evidence="3 5" id="KW-1133">Transmembrane helix</keyword>
<evidence type="ECO:0000256" key="4">
    <source>
        <dbReference type="ARBA" id="ARBA00023136"/>
    </source>
</evidence>
<protein>
    <recommendedName>
        <fullName evidence="6">Translocation and assembly module TamB C-terminal domain-containing protein</fullName>
    </recommendedName>
</protein>
<evidence type="ECO:0000259" key="6">
    <source>
        <dbReference type="Pfam" id="PF04357"/>
    </source>
</evidence>
<dbReference type="PANTHER" id="PTHR36985:SF1">
    <property type="entry name" value="TRANSLOCATION AND ASSEMBLY MODULE SUBUNIT TAMB"/>
    <property type="match status" value="1"/>
</dbReference>
<dbReference type="Pfam" id="PF04357">
    <property type="entry name" value="TamB"/>
    <property type="match status" value="1"/>
</dbReference>
<keyword evidence="2 5" id="KW-0812">Transmembrane</keyword>